<evidence type="ECO:0000256" key="6">
    <source>
        <dbReference type="SAM" id="Phobius"/>
    </source>
</evidence>
<comment type="caution">
    <text evidence="9">The sequence shown here is derived from an EMBL/GenBank/DDBJ whole genome shotgun (WGS) entry which is preliminary data.</text>
</comment>
<dbReference type="EMBL" id="SNXE01000010">
    <property type="protein sequence ID" value="TDP05609.1"/>
    <property type="molecule type" value="Genomic_DNA"/>
</dbReference>
<dbReference type="RefSeq" id="WP_133605144.1">
    <property type="nucleotide sequence ID" value="NZ_JAUFPJ010000011.1"/>
</dbReference>
<dbReference type="GO" id="GO:0006935">
    <property type="term" value="P:chemotaxis"/>
    <property type="evidence" value="ECO:0007669"/>
    <property type="project" value="InterPro"/>
</dbReference>
<dbReference type="Pfam" id="PF00015">
    <property type="entry name" value="MCPsignal"/>
    <property type="match status" value="1"/>
</dbReference>
<evidence type="ECO:0000256" key="1">
    <source>
        <dbReference type="ARBA" id="ARBA00004370"/>
    </source>
</evidence>
<feature type="domain" description="HAMP" evidence="8">
    <location>
        <begin position="216"/>
        <end position="268"/>
    </location>
</feature>
<dbReference type="PANTHER" id="PTHR43531:SF14">
    <property type="entry name" value="METHYL-ACCEPTING CHEMOTAXIS PROTEIN I-RELATED"/>
    <property type="match status" value="1"/>
</dbReference>
<evidence type="ECO:0000256" key="4">
    <source>
        <dbReference type="PROSITE-ProRule" id="PRU00284"/>
    </source>
</evidence>
<comment type="similarity">
    <text evidence="3">Belongs to the methyl-accepting chemotaxis (MCP) protein family.</text>
</comment>
<dbReference type="SMART" id="SM00304">
    <property type="entry name" value="HAMP"/>
    <property type="match status" value="1"/>
</dbReference>
<dbReference type="GO" id="GO:0004888">
    <property type="term" value="F:transmembrane signaling receptor activity"/>
    <property type="evidence" value="ECO:0007669"/>
    <property type="project" value="InterPro"/>
</dbReference>
<evidence type="ECO:0000256" key="3">
    <source>
        <dbReference type="ARBA" id="ARBA00029447"/>
    </source>
</evidence>
<protein>
    <submittedName>
        <fullName evidence="9">Methyl-accepting chemotaxis protein</fullName>
    </submittedName>
</protein>
<name>A0A4R6MU49_9BURK</name>
<organism evidence="9 10">
    <name type="scientific">Roseateles asaccharophilus</name>
    <dbReference type="NCBI Taxonomy" id="582607"/>
    <lineage>
        <taxon>Bacteria</taxon>
        <taxon>Pseudomonadati</taxon>
        <taxon>Pseudomonadota</taxon>
        <taxon>Betaproteobacteria</taxon>
        <taxon>Burkholderiales</taxon>
        <taxon>Sphaerotilaceae</taxon>
        <taxon>Roseateles</taxon>
    </lineage>
</organism>
<dbReference type="InterPro" id="IPR004089">
    <property type="entry name" value="MCPsignal_dom"/>
</dbReference>
<evidence type="ECO:0000256" key="5">
    <source>
        <dbReference type="SAM" id="Coils"/>
    </source>
</evidence>
<dbReference type="PRINTS" id="PR00260">
    <property type="entry name" value="CHEMTRNSDUCR"/>
</dbReference>
<dbReference type="FunFam" id="1.10.287.950:FF:000001">
    <property type="entry name" value="Methyl-accepting chemotaxis sensory transducer"/>
    <property type="match status" value="1"/>
</dbReference>
<dbReference type="GO" id="GO:0005886">
    <property type="term" value="C:plasma membrane"/>
    <property type="evidence" value="ECO:0007669"/>
    <property type="project" value="TreeGrafter"/>
</dbReference>
<dbReference type="AlphaFoldDB" id="A0A4R6MU49"/>
<gene>
    <name evidence="9" type="ORF">DFR39_11033</name>
</gene>
<comment type="subcellular location">
    <subcellularLocation>
        <location evidence="1">Membrane</location>
    </subcellularLocation>
</comment>
<dbReference type="GO" id="GO:0007165">
    <property type="term" value="P:signal transduction"/>
    <property type="evidence" value="ECO:0007669"/>
    <property type="project" value="UniProtKB-KW"/>
</dbReference>
<dbReference type="Proteomes" id="UP000295357">
    <property type="component" value="Unassembled WGS sequence"/>
</dbReference>
<proteinExistence type="inferred from homology"/>
<dbReference type="InterPro" id="IPR004090">
    <property type="entry name" value="Chemotax_Me-accpt_rcpt"/>
</dbReference>
<feature type="domain" description="Methyl-accepting transducer" evidence="7">
    <location>
        <begin position="273"/>
        <end position="502"/>
    </location>
</feature>
<accession>A0A4R6MU49</accession>
<dbReference type="OrthoDB" id="8790700at2"/>
<feature type="coiled-coil region" evidence="5">
    <location>
        <begin position="160"/>
        <end position="190"/>
    </location>
</feature>
<evidence type="ECO:0000259" key="7">
    <source>
        <dbReference type="PROSITE" id="PS50111"/>
    </source>
</evidence>
<evidence type="ECO:0000313" key="9">
    <source>
        <dbReference type="EMBL" id="TDP05609.1"/>
    </source>
</evidence>
<dbReference type="CDD" id="cd06225">
    <property type="entry name" value="HAMP"/>
    <property type="match status" value="1"/>
</dbReference>
<keyword evidence="6" id="KW-1133">Transmembrane helix</keyword>
<feature type="transmembrane region" description="Helical" evidence="6">
    <location>
        <begin position="12"/>
        <end position="33"/>
    </location>
</feature>
<dbReference type="PROSITE" id="PS50111">
    <property type="entry name" value="CHEMOTAXIS_TRANSDUC_2"/>
    <property type="match status" value="1"/>
</dbReference>
<evidence type="ECO:0000313" key="10">
    <source>
        <dbReference type="Proteomes" id="UP000295357"/>
    </source>
</evidence>
<evidence type="ECO:0000256" key="2">
    <source>
        <dbReference type="ARBA" id="ARBA00022481"/>
    </source>
</evidence>
<keyword evidence="4" id="KW-0807">Transducer</keyword>
<keyword evidence="5" id="KW-0175">Coiled coil</keyword>
<dbReference type="Gene3D" id="1.10.287.950">
    <property type="entry name" value="Methyl-accepting chemotaxis protein"/>
    <property type="match status" value="1"/>
</dbReference>
<keyword evidence="6" id="KW-0472">Membrane</keyword>
<dbReference type="InterPro" id="IPR051310">
    <property type="entry name" value="MCP_chemotaxis"/>
</dbReference>
<dbReference type="Pfam" id="PF12729">
    <property type="entry name" value="4HB_MCP_1"/>
    <property type="match status" value="1"/>
</dbReference>
<dbReference type="SMART" id="SM00283">
    <property type="entry name" value="MA"/>
    <property type="match status" value="1"/>
</dbReference>
<dbReference type="InterPro" id="IPR003660">
    <property type="entry name" value="HAMP_dom"/>
</dbReference>
<dbReference type="PANTHER" id="PTHR43531">
    <property type="entry name" value="PROTEIN ICFG"/>
    <property type="match status" value="1"/>
</dbReference>
<dbReference type="SUPFAM" id="SSF58104">
    <property type="entry name" value="Methyl-accepting chemotaxis protein (MCP) signaling domain"/>
    <property type="match status" value="1"/>
</dbReference>
<dbReference type="Pfam" id="PF00672">
    <property type="entry name" value="HAMP"/>
    <property type="match status" value="1"/>
</dbReference>
<keyword evidence="2" id="KW-0488">Methylation</keyword>
<reference evidence="9 10" key="1">
    <citation type="submission" date="2019-03" db="EMBL/GenBank/DDBJ databases">
        <title>Genomic Encyclopedia of Type Strains, Phase IV (KMG-IV): sequencing the most valuable type-strain genomes for metagenomic binning, comparative biology and taxonomic classification.</title>
        <authorList>
            <person name="Goeker M."/>
        </authorList>
    </citation>
    <scope>NUCLEOTIDE SEQUENCE [LARGE SCALE GENOMIC DNA]</scope>
    <source>
        <strain evidence="9 10">DSM 25082</strain>
    </source>
</reference>
<sequence length="518" mass="55322">MLDLRRFTIKARLYLLAAVSALAIVIIGGDGLWSLHKAQVNFEHFAENDMEALKQLSHVRAGVGNLRRYEKDLLINLADAKLVERYKKDWDGTFAKVSEGLQSIAKLDVAPEIRKVPEQMLQSLQSYKSGFDGIHQRVVKGEFSDTASANQATEPIKGPVRELDKQLGQVTEQIDKHAEAEEARLRAEERSARIALGSVVVIGVLTILSFTWFNLSSILRPLEEAVSTAERIAGHDLSGRVSVSGQDETAAVMRGVAAMQESLVNVVTGVRQSTDSIATASREVAMGSHDLSHRTEQAASSLEETASAMEQLTASVNHNADSAQQANQLAQDAAEVARRGGAVVGEVVSTMDRISASSAKISDIIAVIDGIAFQTNILALNAAVEAARAGEQGRGFAVVAGEVRTLAQRSAEAAKEIKALITASGENVDNGAQLVHRAGETMKEIMGAIERVSSIVSEISHATGEQSTGINQIGQAISSLDEMTQQNAALVEQSAAAAQSLQQQAEELARTVSVFKLA</sequence>
<dbReference type="CDD" id="cd11386">
    <property type="entry name" value="MCP_signal"/>
    <property type="match status" value="1"/>
</dbReference>
<evidence type="ECO:0000259" key="8">
    <source>
        <dbReference type="PROSITE" id="PS50885"/>
    </source>
</evidence>
<dbReference type="PROSITE" id="PS50885">
    <property type="entry name" value="HAMP"/>
    <property type="match status" value="1"/>
</dbReference>
<keyword evidence="10" id="KW-1185">Reference proteome</keyword>
<dbReference type="InterPro" id="IPR024478">
    <property type="entry name" value="HlyB_4HB_MCP"/>
</dbReference>
<keyword evidence="6" id="KW-0812">Transmembrane</keyword>